<gene>
    <name evidence="1" type="ORF">H8R94_08410</name>
</gene>
<sequence>MNKRILFVHTRELCYYSGSYFLQQMQKEVAKLGIESQYFSLGQDPSSLEGILGRHYDGVVDINSKLPYFVLEDDRRFLDVLGAPFYNYIVDHPLYHHPGLIFPLKDYHAIAIDHCHKSYMEKYYPHLQQVAFLPIGATQSRHADVIPYDKRQIPLLFLGTYESKDGMLEKFRALCRKTFADPKIRQEFYDLGMALLEVMLAGKESANGERVEIPMEEALAGIVDQEKLQAGAYGTRDFAVLMNYLYLIDKYVRNARRHKVLSYVADLKVPLTLVGEGWEKVPLAGQAQVRLLGAKRIEETYDLLADARQVLDVNPLFADGVHDRVTSAMINGCLCCSDMSVTADPAMGDGRHFCHYSNWNLDPLGYALTGMPLGQQEEMAGRAKTYAVDHYSWQAHAKKLLDLMQIRP</sequence>
<name>A0ABR7GHL8_9FIRM</name>
<proteinExistence type="predicted"/>
<accession>A0ABR7GHL8</accession>
<keyword evidence="2" id="KW-1185">Reference proteome</keyword>
<reference evidence="1 2" key="1">
    <citation type="submission" date="2020-08" db="EMBL/GenBank/DDBJ databases">
        <title>Genome public.</title>
        <authorList>
            <person name="Liu C."/>
            <person name="Sun Q."/>
        </authorList>
    </citation>
    <scope>NUCLEOTIDE SEQUENCE [LARGE SCALE GENOMIC DNA]</scope>
    <source>
        <strain evidence="1 2">NSJ-9</strain>
    </source>
</reference>
<organism evidence="1 2">
    <name type="scientific">Roseburia lenta</name>
    <dbReference type="NCBI Taxonomy" id="2763061"/>
    <lineage>
        <taxon>Bacteria</taxon>
        <taxon>Bacillati</taxon>
        <taxon>Bacillota</taxon>
        <taxon>Clostridia</taxon>
        <taxon>Lachnospirales</taxon>
        <taxon>Lachnospiraceae</taxon>
        <taxon>Roseburia</taxon>
    </lineage>
</organism>
<evidence type="ECO:0000313" key="2">
    <source>
        <dbReference type="Proteomes" id="UP000643810"/>
    </source>
</evidence>
<evidence type="ECO:0008006" key="3">
    <source>
        <dbReference type="Google" id="ProtNLM"/>
    </source>
</evidence>
<comment type="caution">
    <text evidence="1">The sequence shown here is derived from an EMBL/GenBank/DDBJ whole genome shotgun (WGS) entry which is preliminary data.</text>
</comment>
<evidence type="ECO:0000313" key="1">
    <source>
        <dbReference type="EMBL" id="MBC5686616.1"/>
    </source>
</evidence>
<protein>
    <recommendedName>
        <fullName evidence="3">Glycosyltransferase family 1 protein</fullName>
    </recommendedName>
</protein>
<dbReference type="RefSeq" id="WP_186854394.1">
    <property type="nucleotide sequence ID" value="NZ_JACOPG010000003.1"/>
</dbReference>
<dbReference type="Proteomes" id="UP000643810">
    <property type="component" value="Unassembled WGS sequence"/>
</dbReference>
<dbReference type="EMBL" id="JACOPG010000003">
    <property type="protein sequence ID" value="MBC5686616.1"/>
    <property type="molecule type" value="Genomic_DNA"/>
</dbReference>